<keyword evidence="3" id="KW-1185">Reference proteome</keyword>
<organism evidence="2 3">
    <name type="scientific">Streptomyces indiaensis</name>
    <dbReference type="NCBI Taxonomy" id="284033"/>
    <lineage>
        <taxon>Bacteria</taxon>
        <taxon>Bacillati</taxon>
        <taxon>Actinomycetota</taxon>
        <taxon>Actinomycetes</taxon>
        <taxon>Kitasatosporales</taxon>
        <taxon>Streptomycetaceae</taxon>
        <taxon>Streptomyces</taxon>
    </lineage>
</organism>
<proteinExistence type="predicted"/>
<evidence type="ECO:0000256" key="1">
    <source>
        <dbReference type="SAM" id="Phobius"/>
    </source>
</evidence>
<keyword evidence="1" id="KW-0472">Membrane</keyword>
<dbReference type="RefSeq" id="WP_234845501.1">
    <property type="nucleotide sequence ID" value="NZ_BAAART010000082.1"/>
</dbReference>
<reference evidence="2 3" key="1">
    <citation type="journal article" date="2019" name="Int. J. Syst. Evol. Microbiol.">
        <title>The Global Catalogue of Microorganisms (GCM) 10K type strain sequencing project: providing services to taxonomists for standard genome sequencing and annotation.</title>
        <authorList>
            <consortium name="The Broad Institute Genomics Platform"/>
            <consortium name="The Broad Institute Genome Sequencing Center for Infectious Disease"/>
            <person name="Wu L."/>
            <person name="Ma J."/>
        </authorList>
    </citation>
    <scope>NUCLEOTIDE SEQUENCE [LARGE SCALE GENOMIC DNA]</scope>
    <source>
        <strain evidence="2 3">JCM 3053</strain>
    </source>
</reference>
<evidence type="ECO:0000313" key="2">
    <source>
        <dbReference type="EMBL" id="GAA2239965.1"/>
    </source>
</evidence>
<evidence type="ECO:0000313" key="3">
    <source>
        <dbReference type="Proteomes" id="UP001501474"/>
    </source>
</evidence>
<dbReference type="EMBL" id="BAAART010000082">
    <property type="protein sequence ID" value="GAA2239965.1"/>
    <property type="molecule type" value="Genomic_DNA"/>
</dbReference>
<sequence>MSDRIRMSIFLSVVAVVTVLALLQGLAAEGTQRVLLLTLTALGVASLLMWTIGVRSKARRNS</sequence>
<name>A0ABN3DRD2_9ACTN</name>
<comment type="caution">
    <text evidence="2">The sequence shown here is derived from an EMBL/GenBank/DDBJ whole genome shotgun (WGS) entry which is preliminary data.</text>
</comment>
<accession>A0ABN3DRD2</accession>
<protein>
    <submittedName>
        <fullName evidence="2">Uncharacterized protein</fullName>
    </submittedName>
</protein>
<gene>
    <name evidence="2" type="ORF">GCM10010104_39120</name>
</gene>
<feature type="transmembrane region" description="Helical" evidence="1">
    <location>
        <begin position="37"/>
        <end position="54"/>
    </location>
</feature>
<dbReference type="Proteomes" id="UP001501474">
    <property type="component" value="Unassembled WGS sequence"/>
</dbReference>
<keyword evidence="1" id="KW-0812">Transmembrane</keyword>
<keyword evidence="1" id="KW-1133">Transmembrane helix</keyword>